<comment type="caution">
    <text evidence="11">The sequence shown here is derived from an EMBL/GenBank/DDBJ whole genome shotgun (WGS) entry which is preliminary data.</text>
</comment>
<dbReference type="AlphaFoldDB" id="A0A152A494"/>
<evidence type="ECO:0000256" key="9">
    <source>
        <dbReference type="ARBA" id="ARBA00049563"/>
    </source>
</evidence>
<comment type="cofactor">
    <cofactor evidence="1">
        <name>Mg(2+)</name>
        <dbReference type="ChEBI" id="CHEBI:18420"/>
    </cofactor>
</comment>
<sequence>MNKILPKIIVLAGSTGVGKTKISIDIAKAIGGEIICADSVQVYKDCTIGSNKVTAEERNNVPHHLMDIAELKESYNVKKYFHDASIAIRQVLSRGNVPIIVGGCGFYIQSLLRGIPQEAPIDDNDRIQIPKFEEYLKTKGWDYTIEKLYKEDPESAKLIQRNDFRRAAKSLYIVSNKGFKFSSLLEKDKISIADKYDFRAFYITAPKTYLFDALNYRCEEMITKGLIKEVAELLGKGLTKNDYPSQSIGYRETIEILTRPLSQKLTIADVKAYLSEFQSSNRNYSRRQSTWFKRLPEVQWVNGNPLPYTGIISKASWFTNPDVSKLNITLPYWETIETTNDIMNRFNKTRDRFEKDRDLELEKLLKMTDEHSSRYVHTNMIFKGENELSKLLFLIENARSHLSKIKPELFLNTTSNNRNKLDFEDG</sequence>
<evidence type="ECO:0000313" key="11">
    <source>
        <dbReference type="EMBL" id="KYR00887.1"/>
    </source>
</evidence>
<evidence type="ECO:0000256" key="2">
    <source>
        <dbReference type="ARBA" id="ARBA00005842"/>
    </source>
</evidence>
<dbReference type="FunCoup" id="A0A152A494">
    <property type="interactions" value="3"/>
</dbReference>
<dbReference type="InterPro" id="IPR027417">
    <property type="entry name" value="P-loop_NTPase"/>
</dbReference>
<evidence type="ECO:0000256" key="8">
    <source>
        <dbReference type="ARBA" id="ARBA00022842"/>
    </source>
</evidence>
<dbReference type="Pfam" id="PF01715">
    <property type="entry name" value="IPPT"/>
    <property type="match status" value="1"/>
</dbReference>
<dbReference type="EMBL" id="LODT01000013">
    <property type="protein sequence ID" value="KYR00887.1"/>
    <property type="molecule type" value="Genomic_DNA"/>
</dbReference>
<organism evidence="11 12">
    <name type="scientific">Tieghemostelium lacteum</name>
    <name type="common">Slime mold</name>
    <name type="synonym">Dictyostelium lacteum</name>
    <dbReference type="NCBI Taxonomy" id="361077"/>
    <lineage>
        <taxon>Eukaryota</taxon>
        <taxon>Amoebozoa</taxon>
        <taxon>Evosea</taxon>
        <taxon>Eumycetozoa</taxon>
        <taxon>Dictyostelia</taxon>
        <taxon>Dictyosteliales</taxon>
        <taxon>Raperosteliaceae</taxon>
        <taxon>Tieghemostelium</taxon>
    </lineage>
</organism>
<evidence type="ECO:0000256" key="10">
    <source>
        <dbReference type="RuleBase" id="RU003785"/>
    </source>
</evidence>
<dbReference type="PANTHER" id="PTHR11088">
    <property type="entry name" value="TRNA DIMETHYLALLYLTRANSFERASE"/>
    <property type="match status" value="1"/>
</dbReference>
<dbReference type="OrthoDB" id="775260at2759"/>
<dbReference type="HAMAP" id="MF_00185">
    <property type="entry name" value="IPP_trans"/>
    <property type="match status" value="1"/>
</dbReference>
<dbReference type="InterPro" id="IPR039657">
    <property type="entry name" value="Dimethylallyltransferase"/>
</dbReference>
<protein>
    <recommendedName>
        <fullName evidence="3">tRNA dimethylallyltransferase</fullName>
        <ecNumber evidence="3">2.5.1.75</ecNumber>
    </recommendedName>
</protein>
<dbReference type="InParanoid" id="A0A152A494"/>
<keyword evidence="5" id="KW-0819">tRNA processing</keyword>
<dbReference type="NCBIfam" id="TIGR00174">
    <property type="entry name" value="miaA"/>
    <property type="match status" value="1"/>
</dbReference>
<evidence type="ECO:0000256" key="4">
    <source>
        <dbReference type="ARBA" id="ARBA00022679"/>
    </source>
</evidence>
<evidence type="ECO:0000313" key="12">
    <source>
        <dbReference type="Proteomes" id="UP000076078"/>
    </source>
</evidence>
<proteinExistence type="inferred from homology"/>
<dbReference type="SUPFAM" id="SSF52540">
    <property type="entry name" value="P-loop containing nucleoside triphosphate hydrolases"/>
    <property type="match status" value="1"/>
</dbReference>
<dbReference type="EC" id="2.5.1.75" evidence="3"/>
<dbReference type="GO" id="GO:0052381">
    <property type="term" value="F:tRNA dimethylallyltransferase activity"/>
    <property type="evidence" value="ECO:0007669"/>
    <property type="project" value="UniProtKB-EC"/>
</dbReference>
<evidence type="ECO:0000256" key="5">
    <source>
        <dbReference type="ARBA" id="ARBA00022694"/>
    </source>
</evidence>
<keyword evidence="7 10" id="KW-0067">ATP-binding</keyword>
<dbReference type="Proteomes" id="UP000076078">
    <property type="component" value="Unassembled WGS sequence"/>
</dbReference>
<accession>A0A152A494</accession>
<comment type="similarity">
    <text evidence="2 10">Belongs to the IPP transferase family.</text>
</comment>
<keyword evidence="8" id="KW-0460">Magnesium</keyword>
<reference evidence="11 12" key="1">
    <citation type="submission" date="2015-12" db="EMBL/GenBank/DDBJ databases">
        <title>Dictyostelia acquired genes for synthesis and detection of signals that induce cell-type specialization by lateral gene transfer from prokaryotes.</title>
        <authorList>
            <person name="Gloeckner G."/>
            <person name="Schaap P."/>
        </authorList>
    </citation>
    <scope>NUCLEOTIDE SEQUENCE [LARGE SCALE GENOMIC DNA]</scope>
    <source>
        <strain evidence="11 12">TK</strain>
    </source>
</reference>
<dbReference type="OMA" id="MLDQQEF"/>
<keyword evidence="4 10" id="KW-0808">Transferase</keyword>
<dbReference type="Gene3D" id="1.10.20.140">
    <property type="match status" value="1"/>
</dbReference>
<dbReference type="GO" id="GO:0006400">
    <property type="term" value="P:tRNA modification"/>
    <property type="evidence" value="ECO:0007669"/>
    <property type="project" value="TreeGrafter"/>
</dbReference>
<dbReference type="Gene3D" id="3.40.50.300">
    <property type="entry name" value="P-loop containing nucleotide triphosphate hydrolases"/>
    <property type="match status" value="1"/>
</dbReference>
<dbReference type="PANTHER" id="PTHR11088:SF60">
    <property type="entry name" value="TRNA DIMETHYLALLYLTRANSFERASE"/>
    <property type="match status" value="1"/>
</dbReference>
<keyword evidence="12" id="KW-1185">Reference proteome</keyword>
<comment type="catalytic activity">
    <reaction evidence="9">
        <text>adenosine(37) in tRNA + dimethylallyl diphosphate = N(6)-dimethylallyladenosine(37) in tRNA + diphosphate</text>
        <dbReference type="Rhea" id="RHEA:26482"/>
        <dbReference type="Rhea" id="RHEA-COMP:10162"/>
        <dbReference type="Rhea" id="RHEA-COMP:10375"/>
        <dbReference type="ChEBI" id="CHEBI:33019"/>
        <dbReference type="ChEBI" id="CHEBI:57623"/>
        <dbReference type="ChEBI" id="CHEBI:74411"/>
        <dbReference type="ChEBI" id="CHEBI:74415"/>
        <dbReference type="EC" id="2.5.1.75"/>
    </reaction>
</comment>
<gene>
    <name evidence="11" type="ORF">DLAC_02948</name>
</gene>
<evidence type="ECO:0000256" key="6">
    <source>
        <dbReference type="ARBA" id="ARBA00022741"/>
    </source>
</evidence>
<name>A0A152A494_TIELA</name>
<evidence type="ECO:0000256" key="7">
    <source>
        <dbReference type="ARBA" id="ARBA00022840"/>
    </source>
</evidence>
<evidence type="ECO:0000256" key="1">
    <source>
        <dbReference type="ARBA" id="ARBA00001946"/>
    </source>
</evidence>
<dbReference type="InterPro" id="IPR018022">
    <property type="entry name" value="IPT"/>
</dbReference>
<dbReference type="GO" id="GO:0005524">
    <property type="term" value="F:ATP binding"/>
    <property type="evidence" value="ECO:0007669"/>
    <property type="project" value="UniProtKB-KW"/>
</dbReference>
<keyword evidence="6 10" id="KW-0547">Nucleotide-binding</keyword>
<evidence type="ECO:0000256" key="3">
    <source>
        <dbReference type="ARBA" id="ARBA00012665"/>
    </source>
</evidence>
<dbReference type="STRING" id="361077.A0A152A494"/>